<dbReference type="PANTHER" id="PTHR36985:SF1">
    <property type="entry name" value="TRANSLOCATION AND ASSEMBLY MODULE SUBUNIT TAMB"/>
    <property type="match status" value="1"/>
</dbReference>
<organism evidence="7 8">
    <name type="scientific">Hyphomonas beringensis</name>
    <dbReference type="NCBI Taxonomy" id="1280946"/>
    <lineage>
        <taxon>Bacteria</taxon>
        <taxon>Pseudomonadati</taxon>
        <taxon>Pseudomonadota</taxon>
        <taxon>Alphaproteobacteria</taxon>
        <taxon>Hyphomonadales</taxon>
        <taxon>Hyphomonadaceae</taxon>
        <taxon>Hyphomonas</taxon>
    </lineage>
</organism>
<comment type="subcellular location">
    <subcellularLocation>
        <location evidence="1">Membrane</location>
        <topology evidence="1">Single-pass membrane protein</topology>
    </subcellularLocation>
</comment>
<dbReference type="eggNOG" id="COG2911">
    <property type="taxonomic scope" value="Bacteria"/>
</dbReference>
<dbReference type="PATRIC" id="fig|1280946.3.peg.3256"/>
<dbReference type="PANTHER" id="PTHR36985">
    <property type="entry name" value="TRANSLOCATION AND ASSEMBLY MODULE SUBUNIT TAMB"/>
    <property type="match status" value="1"/>
</dbReference>
<evidence type="ECO:0000256" key="2">
    <source>
        <dbReference type="ARBA" id="ARBA00022692"/>
    </source>
</evidence>
<reference evidence="7 8" key="1">
    <citation type="journal article" date="2014" name="Antonie Van Leeuwenhoek">
        <title>Hyphomonas beringensis sp. nov. and Hyphomonas chukchiensis sp. nov., isolated from surface seawater of the Bering Sea and Chukchi Sea.</title>
        <authorList>
            <person name="Li C."/>
            <person name="Lai Q."/>
            <person name="Li G."/>
            <person name="Dong C."/>
            <person name="Wang J."/>
            <person name="Liao Y."/>
            <person name="Shao Z."/>
        </authorList>
    </citation>
    <scope>NUCLEOTIDE SEQUENCE [LARGE SCALE GENOMIC DNA]</scope>
    <source>
        <strain evidence="7 8">25B14_1</strain>
    </source>
</reference>
<evidence type="ECO:0000256" key="3">
    <source>
        <dbReference type="ARBA" id="ARBA00022989"/>
    </source>
</evidence>
<keyword evidence="8" id="KW-1185">Reference proteome</keyword>
<gene>
    <name evidence="7" type="ORF">HY29_05800</name>
</gene>
<protein>
    <recommendedName>
        <fullName evidence="6">Translocation and assembly module TamB C-terminal domain-containing protein</fullName>
    </recommendedName>
</protein>
<dbReference type="Pfam" id="PF04357">
    <property type="entry name" value="TamB"/>
    <property type="match status" value="1"/>
</dbReference>
<feature type="domain" description="Translocation and assembly module TamB C-terminal" evidence="6">
    <location>
        <begin position="1042"/>
        <end position="1371"/>
    </location>
</feature>
<dbReference type="GO" id="GO:0009306">
    <property type="term" value="P:protein secretion"/>
    <property type="evidence" value="ECO:0007669"/>
    <property type="project" value="InterPro"/>
</dbReference>
<dbReference type="InterPro" id="IPR007452">
    <property type="entry name" value="TamB_C"/>
</dbReference>
<dbReference type="RefSeq" id="WP_034798988.1">
    <property type="nucleotide sequence ID" value="NZ_AWFF01000087.1"/>
</dbReference>
<evidence type="ECO:0000313" key="7">
    <source>
        <dbReference type="EMBL" id="KCZ51378.1"/>
    </source>
</evidence>
<dbReference type="GO" id="GO:0005886">
    <property type="term" value="C:plasma membrane"/>
    <property type="evidence" value="ECO:0007669"/>
    <property type="project" value="InterPro"/>
</dbReference>
<evidence type="ECO:0000259" key="6">
    <source>
        <dbReference type="Pfam" id="PF04357"/>
    </source>
</evidence>
<comment type="caution">
    <text evidence="7">The sequence shown here is derived from an EMBL/GenBank/DDBJ whole genome shotgun (WGS) entry which is preliminary data.</text>
</comment>
<accession>A0A062U0V8</accession>
<evidence type="ECO:0000256" key="5">
    <source>
        <dbReference type="SAM" id="Phobius"/>
    </source>
</evidence>
<proteinExistence type="predicted"/>
<dbReference type="STRING" id="1280946.HY29_05800"/>
<keyword evidence="4 5" id="KW-0472">Membrane</keyword>
<evidence type="ECO:0000313" key="8">
    <source>
        <dbReference type="Proteomes" id="UP000027037"/>
    </source>
</evidence>
<keyword evidence="3 5" id="KW-1133">Transmembrane helix</keyword>
<dbReference type="EMBL" id="AWFF01000087">
    <property type="protein sequence ID" value="KCZ51378.1"/>
    <property type="molecule type" value="Genomic_DNA"/>
</dbReference>
<name>A0A062U0V8_9PROT</name>
<sequence length="1371" mass="144321">MAGTRPFFSYLRKHIWLVLIVSILLVMALLVGGARIWTKTDGGRNFVEAQIDGRKVGRVGTIEIDGLSGDPLKDMKVARLTLTDEQGVWLEASDLQLAWSPMALISRKLKLNLVSADKIHVIRKPVMTPETSNSSSSGSWSVSLADLRIDELRLEEGVAGPAAAFQIEGHLKVPEDRTLTASLDALPLEGAGDRITADLQRRASGAFSIEADIDAPSGGTIATLVGLAEGESANLKASASGTMDEGDGFAVLKIDGKKTAEITAKITSGNLLANANLDSSRLPVSHTIRDLIGTSAVLKLDADLERKRTPFTLTSDFATGHLKVAGTYQDGKRSKFDGPLDVDLKFFGLKDIASFEAAVAFNGQVSEPTGNLSADGTAVLTANAGSSLPFETLEGPVQVSSKGEAVDFTANMTGTGVLKNNKTGSRLVGKAPKLSVSGSFDRAAGVLTLSPSTVQLARGSLAANGTIDTRQKTLNLKSQLKQVSGLLASTPELSASGSVGVTGTFSQPQIAADVDLTGVEAFNATVAQLVSDTPHLRANVVKAGDVYRIQRADIEGGVLALNGQGTYGPNGKIALNADFTQTDTTTLSGTDVNLSSGKIQITGKGGVDTISLTSQGGTLSRNGIDLTDLETDLELNNTNAGWAGPVTLKGMNDGDAVNITSQLSWADGVFSLQDVQGTYDTVNLSGGLIYGDERGLNADFVASGKQMNFGDRHIGEFNLDISLRRDTKDALSVSASGIINDIWLSQGLRFDTISGKASNAPEGYNFSIDVQREHDKRPTQLTLLGSARFDGDYPNGQLEMDGTLLGEPIKSQSPITWRLGDAPAVDLNLLVLGGLIQADVEEDKDDARLTFKIDKLSLEPVLAALGLAAPDAVISGGGDLYLFGEDPHGKFVIAANGPLPGVKETFALDITGRLGEGKLVLNEVSSYGGELKLVSDVSIPIEARPGDVARPSMTEPLKGQTVMTGNLAALRSVALAYGHDIGGQINAKATLTGTLKKPVFEATADIQNGIYEFGTTGLRLTDLTLDAAYKDLQLSINGKANGADGGSTNFSGTLSNKKSDLGVSFTNLLLYNRDGDTLRAGGKVSLTGDETSREVGGQINIRNARFSLDNLPSSRPQAIDVRWVEDDAKPEGASKLRQSLSLNLKIDAPRRVFLSGRGLESEWGLDLKLTGTPASPRLNGQATLRRGTLDLAGRPFVFDKGGVTFNGPISRARLDVQADRTVNGFTASVALTGSPTKPKFELSSNPELPQDEILSRLLFGRSSVDLSALEAAQLANSIARLSGNGSGFDPTAELQSALGVDRLSFGTNESGAAEVGVGQYLADDVYLELNSAGASGSSVEVEWEPRPQISVTSKTTTTGEAKVTVKWKKDY</sequence>
<evidence type="ECO:0000256" key="1">
    <source>
        <dbReference type="ARBA" id="ARBA00004167"/>
    </source>
</evidence>
<feature type="transmembrane region" description="Helical" evidence="5">
    <location>
        <begin position="15"/>
        <end position="37"/>
    </location>
</feature>
<keyword evidence="2 5" id="KW-0812">Transmembrane</keyword>
<dbReference type="OrthoDB" id="7784409at2"/>
<evidence type="ECO:0000256" key="4">
    <source>
        <dbReference type="ARBA" id="ARBA00023136"/>
    </source>
</evidence>
<dbReference type="Proteomes" id="UP000027037">
    <property type="component" value="Unassembled WGS sequence"/>
</dbReference>